<dbReference type="Proteomes" id="UP001152531">
    <property type="component" value="Unassembled WGS sequence"/>
</dbReference>
<sequence length="133" mass="15274">MLRENYNLAVKVKSKLVRDANSNTGLMRLVTQANLLDRITEELQRENEERLRNLSKVKYSINTLFTKNKTIQHDRVIHAEHIEECEISDSDSDSDSEDDYYYSDGDEETGEITYCEALPTKLTVIPEMTGVVA</sequence>
<accession>A0ACA9YFT5</accession>
<comment type="caution">
    <text evidence="1">The sequence shown here is derived from an EMBL/GenBank/DDBJ whole genome shotgun (WGS) entry which is preliminary data.</text>
</comment>
<dbReference type="EMBL" id="CALSDN010000014">
    <property type="protein sequence ID" value="CAH6723315.1"/>
    <property type="molecule type" value="Genomic_DNA"/>
</dbReference>
<name>A0ACA9YFT5_9ASCO</name>
<reference evidence="1" key="1">
    <citation type="submission" date="2022-06" db="EMBL/GenBank/DDBJ databases">
        <authorList>
            <person name="Legras J.-L."/>
            <person name="Devillers H."/>
            <person name="Grondin C."/>
        </authorList>
    </citation>
    <scope>NUCLEOTIDE SEQUENCE</scope>
    <source>
        <strain evidence="1">CLIB 1444</strain>
    </source>
</reference>
<evidence type="ECO:0000313" key="2">
    <source>
        <dbReference type="Proteomes" id="UP001152531"/>
    </source>
</evidence>
<evidence type="ECO:0000313" key="1">
    <source>
        <dbReference type="EMBL" id="CAH6723315.1"/>
    </source>
</evidence>
<proteinExistence type="predicted"/>
<protein>
    <submittedName>
        <fullName evidence="1">Uncharacterized protein</fullName>
    </submittedName>
</protein>
<keyword evidence="2" id="KW-1185">Reference proteome</keyword>
<gene>
    <name evidence="1" type="ORF">CLIB1444_14S01332</name>
</gene>
<organism evidence="1 2">
    <name type="scientific">[Candida] jaroonii</name>
    <dbReference type="NCBI Taxonomy" id="467808"/>
    <lineage>
        <taxon>Eukaryota</taxon>
        <taxon>Fungi</taxon>
        <taxon>Dikarya</taxon>
        <taxon>Ascomycota</taxon>
        <taxon>Saccharomycotina</taxon>
        <taxon>Pichiomycetes</taxon>
        <taxon>Debaryomycetaceae</taxon>
        <taxon>Yamadazyma</taxon>
    </lineage>
</organism>